<dbReference type="InterPro" id="IPR016181">
    <property type="entry name" value="Acyl_CoA_acyltransferase"/>
</dbReference>
<sequence>MVGVDVRIDPLDERGLAELLDAAVAGADPGEVMPAWPGAVWDDRLRSGFLAFHRRRSLGPDPVERTWVVRVDGRAAGAVRLEPGPDGTEFGIWLARGARGRGAGTAAVRLLTATAGPGSGGPLVARTTASNVAALGLLRALGARWAPGGEGAVALPTGTVDHVQRRGPGHGVGPTD</sequence>
<organism evidence="2 3">
    <name type="scientific">Pseudonocardia kongjuensis</name>
    <dbReference type="NCBI Taxonomy" id="102227"/>
    <lineage>
        <taxon>Bacteria</taxon>
        <taxon>Bacillati</taxon>
        <taxon>Actinomycetota</taxon>
        <taxon>Actinomycetes</taxon>
        <taxon>Pseudonocardiales</taxon>
        <taxon>Pseudonocardiaceae</taxon>
        <taxon>Pseudonocardia</taxon>
    </lineage>
</organism>
<accession>A0ABN1XH36</accession>
<dbReference type="SUPFAM" id="SSF55729">
    <property type="entry name" value="Acyl-CoA N-acyltransferases (Nat)"/>
    <property type="match status" value="1"/>
</dbReference>
<reference evidence="2 3" key="1">
    <citation type="journal article" date="2019" name="Int. J. Syst. Evol. Microbiol.">
        <title>The Global Catalogue of Microorganisms (GCM) 10K type strain sequencing project: providing services to taxonomists for standard genome sequencing and annotation.</title>
        <authorList>
            <consortium name="The Broad Institute Genomics Platform"/>
            <consortium name="The Broad Institute Genome Sequencing Center for Infectious Disease"/>
            <person name="Wu L."/>
            <person name="Ma J."/>
        </authorList>
    </citation>
    <scope>NUCLEOTIDE SEQUENCE [LARGE SCALE GENOMIC DNA]</scope>
    <source>
        <strain evidence="2 3">JCM 11896</strain>
    </source>
</reference>
<dbReference type="PROSITE" id="PS51186">
    <property type="entry name" value="GNAT"/>
    <property type="match status" value="1"/>
</dbReference>
<dbReference type="EMBL" id="BAAAJK010000003">
    <property type="protein sequence ID" value="GAA1381544.1"/>
    <property type="molecule type" value="Genomic_DNA"/>
</dbReference>
<dbReference type="Proteomes" id="UP001501414">
    <property type="component" value="Unassembled WGS sequence"/>
</dbReference>
<comment type="caution">
    <text evidence="2">The sequence shown here is derived from an EMBL/GenBank/DDBJ whole genome shotgun (WGS) entry which is preliminary data.</text>
</comment>
<protein>
    <recommendedName>
        <fullName evidence="1">N-acetyltransferase domain-containing protein</fullName>
    </recommendedName>
</protein>
<proteinExistence type="predicted"/>
<dbReference type="Pfam" id="PF00583">
    <property type="entry name" value="Acetyltransf_1"/>
    <property type="match status" value="1"/>
</dbReference>
<evidence type="ECO:0000259" key="1">
    <source>
        <dbReference type="PROSITE" id="PS51186"/>
    </source>
</evidence>
<dbReference type="Gene3D" id="3.40.630.30">
    <property type="match status" value="1"/>
</dbReference>
<keyword evidence="3" id="KW-1185">Reference proteome</keyword>
<evidence type="ECO:0000313" key="2">
    <source>
        <dbReference type="EMBL" id="GAA1381544.1"/>
    </source>
</evidence>
<dbReference type="InterPro" id="IPR000182">
    <property type="entry name" value="GNAT_dom"/>
</dbReference>
<feature type="domain" description="N-acetyltransferase" evidence="1">
    <location>
        <begin position="6"/>
        <end position="167"/>
    </location>
</feature>
<name>A0ABN1XH36_9PSEU</name>
<evidence type="ECO:0000313" key="3">
    <source>
        <dbReference type="Proteomes" id="UP001501414"/>
    </source>
</evidence>
<gene>
    <name evidence="2" type="ORF">GCM10009613_07670</name>
</gene>